<name>A0A931J5R7_9BURK</name>
<evidence type="ECO:0008006" key="3">
    <source>
        <dbReference type="Google" id="ProtNLM"/>
    </source>
</evidence>
<comment type="caution">
    <text evidence="1">The sequence shown here is derived from an EMBL/GenBank/DDBJ whole genome shotgun (WGS) entry which is preliminary data.</text>
</comment>
<dbReference type="EMBL" id="JAEDAK010000004">
    <property type="protein sequence ID" value="MBH9576832.1"/>
    <property type="molecule type" value="Genomic_DNA"/>
</dbReference>
<keyword evidence="2" id="KW-1185">Reference proteome</keyword>
<proteinExistence type="predicted"/>
<dbReference type="GO" id="GO:0006508">
    <property type="term" value="P:proteolysis"/>
    <property type="evidence" value="ECO:0007669"/>
    <property type="project" value="InterPro"/>
</dbReference>
<sequence length="361" mass="38825">MDSLGLNELARTTLNPQDELHHYGFLGFPPARPIDHATQMLDLMAGPHADDAASRARLALVALRPRNASQLGDAPPGPDILAALRFLLGCTSSAVLVTIAMGCCWGPRDGSTPFELAVEALLKAHPRLMVVWAGGGAERMAGAGWLAELQAGETLHIEWQPEAALDREEHLGLWWSSAQPPCWRLQAHELPAAPWIDAHEPVLANEGARLACRSQAASGEAVLTLEPASTSAWHWELQARSAMRLQLWLMRPPQRGWLRADRGRRPVRTLWNGLAGSPSAGVTMAQGRDVPDGVLAWPIPSGGIPATAGLSGELRSCGGSSAAAALASRALFNQMSAQGREPNRHGDWQGHWQEVKRLLAI</sequence>
<dbReference type="InterPro" id="IPR036852">
    <property type="entry name" value="Peptidase_S8/S53_dom_sf"/>
</dbReference>
<protein>
    <recommendedName>
        <fullName evidence="3">Peptidase S8/S53 domain-containing protein</fullName>
    </recommendedName>
</protein>
<dbReference type="SUPFAM" id="SSF52743">
    <property type="entry name" value="Subtilisin-like"/>
    <property type="match status" value="1"/>
</dbReference>
<evidence type="ECO:0000313" key="2">
    <source>
        <dbReference type="Proteomes" id="UP000613266"/>
    </source>
</evidence>
<dbReference type="RefSeq" id="WP_198110440.1">
    <property type="nucleotide sequence ID" value="NZ_JAEDAK010000004.1"/>
</dbReference>
<accession>A0A931J5R7</accession>
<organism evidence="1 2">
    <name type="scientific">Inhella proteolytica</name>
    <dbReference type="NCBI Taxonomy" id="2795029"/>
    <lineage>
        <taxon>Bacteria</taxon>
        <taxon>Pseudomonadati</taxon>
        <taxon>Pseudomonadota</taxon>
        <taxon>Betaproteobacteria</taxon>
        <taxon>Burkholderiales</taxon>
        <taxon>Sphaerotilaceae</taxon>
        <taxon>Inhella</taxon>
    </lineage>
</organism>
<dbReference type="Proteomes" id="UP000613266">
    <property type="component" value="Unassembled WGS sequence"/>
</dbReference>
<reference evidence="1" key="1">
    <citation type="submission" date="2020-12" db="EMBL/GenBank/DDBJ databases">
        <title>The genome sequence of Inhella sp. 1Y17.</title>
        <authorList>
            <person name="Liu Y."/>
        </authorList>
    </citation>
    <scope>NUCLEOTIDE SEQUENCE</scope>
    <source>
        <strain evidence="1">1Y17</strain>
    </source>
</reference>
<dbReference type="AlphaFoldDB" id="A0A931J5R7"/>
<gene>
    <name evidence="1" type="ORF">I7X39_07940</name>
</gene>
<dbReference type="GO" id="GO:0004252">
    <property type="term" value="F:serine-type endopeptidase activity"/>
    <property type="evidence" value="ECO:0007669"/>
    <property type="project" value="InterPro"/>
</dbReference>
<evidence type="ECO:0000313" key="1">
    <source>
        <dbReference type="EMBL" id="MBH9576832.1"/>
    </source>
</evidence>